<comment type="similarity">
    <text evidence="13">Belongs to the polysaccharide monooxygenase AA9 family.</text>
</comment>
<keyword evidence="8" id="KW-0186">Copper</keyword>
<keyword evidence="12" id="KW-0624">Polysaccharide degradation</keyword>
<comment type="cofactor">
    <cofactor evidence="1">
        <name>Cu(2+)</name>
        <dbReference type="ChEBI" id="CHEBI:29036"/>
    </cofactor>
</comment>
<dbReference type="OrthoDB" id="6038816at2759"/>
<dbReference type="Gene3D" id="2.70.50.70">
    <property type="match status" value="1"/>
</dbReference>
<evidence type="ECO:0000256" key="5">
    <source>
        <dbReference type="ARBA" id="ARBA00022729"/>
    </source>
</evidence>
<dbReference type="PANTHER" id="PTHR33353">
    <property type="entry name" value="PUTATIVE (AFU_ORTHOLOGUE AFUA_1G12560)-RELATED"/>
    <property type="match status" value="1"/>
</dbReference>
<keyword evidence="3" id="KW-0964">Secreted</keyword>
<keyword evidence="10" id="KW-1015">Disulfide bond</keyword>
<dbReference type="InterPro" id="IPR049892">
    <property type="entry name" value="AA9"/>
</dbReference>
<keyword evidence="9 17" id="KW-0503">Monooxygenase</keyword>
<feature type="domain" description="Auxiliary Activity family 9 catalytic" evidence="16">
    <location>
        <begin position="17"/>
        <end position="217"/>
    </location>
</feature>
<evidence type="ECO:0000256" key="3">
    <source>
        <dbReference type="ARBA" id="ARBA00022525"/>
    </source>
</evidence>
<dbReference type="EMBL" id="MU002147">
    <property type="protein sequence ID" value="KAF2789300.1"/>
    <property type="molecule type" value="Genomic_DNA"/>
</dbReference>
<dbReference type="EC" id="1.14.99.56" evidence="15"/>
<evidence type="ECO:0000313" key="18">
    <source>
        <dbReference type="Proteomes" id="UP000799757"/>
    </source>
</evidence>
<evidence type="ECO:0000256" key="7">
    <source>
        <dbReference type="ARBA" id="ARBA00023002"/>
    </source>
</evidence>
<dbReference type="PANTHER" id="PTHR33353:SF10">
    <property type="entry name" value="ENDO-BETA-1,4-GLUCANASE D"/>
    <property type="match status" value="1"/>
</dbReference>
<keyword evidence="6" id="KW-0136">Cellulose degradation</keyword>
<dbReference type="GO" id="GO:0004497">
    <property type="term" value="F:monooxygenase activity"/>
    <property type="evidence" value="ECO:0007669"/>
    <property type="project" value="UniProtKB-KW"/>
</dbReference>
<evidence type="ECO:0000256" key="10">
    <source>
        <dbReference type="ARBA" id="ARBA00023157"/>
    </source>
</evidence>
<evidence type="ECO:0000313" key="17">
    <source>
        <dbReference type="EMBL" id="KAF2789300.1"/>
    </source>
</evidence>
<protein>
    <recommendedName>
        <fullName evidence="15">lytic cellulose monooxygenase (C4-dehydrogenating)</fullName>
        <ecNumber evidence="15">1.14.99.56</ecNumber>
    </recommendedName>
</protein>
<feature type="non-terminal residue" evidence="17">
    <location>
        <position position="231"/>
    </location>
</feature>
<dbReference type="AlphaFoldDB" id="A0A6A6WYJ7"/>
<dbReference type="CDD" id="cd21175">
    <property type="entry name" value="LPMO_AA9"/>
    <property type="match status" value="1"/>
</dbReference>
<keyword evidence="11" id="KW-0119">Carbohydrate metabolism</keyword>
<accession>A0A6A6WYJ7</accession>
<evidence type="ECO:0000256" key="12">
    <source>
        <dbReference type="ARBA" id="ARBA00023326"/>
    </source>
</evidence>
<evidence type="ECO:0000256" key="2">
    <source>
        <dbReference type="ARBA" id="ARBA00004613"/>
    </source>
</evidence>
<evidence type="ECO:0000256" key="11">
    <source>
        <dbReference type="ARBA" id="ARBA00023277"/>
    </source>
</evidence>
<name>A0A6A6WYJ7_9PLEO</name>
<keyword evidence="5" id="KW-0732">Signal</keyword>
<evidence type="ECO:0000256" key="14">
    <source>
        <dbReference type="ARBA" id="ARBA00045077"/>
    </source>
</evidence>
<keyword evidence="18" id="KW-1185">Reference proteome</keyword>
<keyword evidence="4" id="KW-0479">Metal-binding</keyword>
<feature type="non-terminal residue" evidence="17">
    <location>
        <position position="1"/>
    </location>
</feature>
<evidence type="ECO:0000256" key="1">
    <source>
        <dbReference type="ARBA" id="ARBA00001973"/>
    </source>
</evidence>
<evidence type="ECO:0000259" key="16">
    <source>
        <dbReference type="Pfam" id="PF03443"/>
    </source>
</evidence>
<dbReference type="Proteomes" id="UP000799757">
    <property type="component" value="Unassembled WGS sequence"/>
</dbReference>
<proteinExistence type="inferred from homology"/>
<gene>
    <name evidence="17" type="ORF">K505DRAFT_218468</name>
</gene>
<evidence type="ECO:0000256" key="8">
    <source>
        <dbReference type="ARBA" id="ARBA00023008"/>
    </source>
</evidence>
<reference evidence="17" key="1">
    <citation type="journal article" date="2020" name="Stud. Mycol.">
        <title>101 Dothideomycetes genomes: a test case for predicting lifestyles and emergence of pathogens.</title>
        <authorList>
            <person name="Haridas S."/>
            <person name="Albert R."/>
            <person name="Binder M."/>
            <person name="Bloem J."/>
            <person name="Labutti K."/>
            <person name="Salamov A."/>
            <person name="Andreopoulos B."/>
            <person name="Baker S."/>
            <person name="Barry K."/>
            <person name="Bills G."/>
            <person name="Bluhm B."/>
            <person name="Cannon C."/>
            <person name="Castanera R."/>
            <person name="Culley D."/>
            <person name="Daum C."/>
            <person name="Ezra D."/>
            <person name="Gonzalez J."/>
            <person name="Henrissat B."/>
            <person name="Kuo A."/>
            <person name="Liang C."/>
            <person name="Lipzen A."/>
            <person name="Lutzoni F."/>
            <person name="Magnuson J."/>
            <person name="Mondo S."/>
            <person name="Nolan M."/>
            <person name="Ohm R."/>
            <person name="Pangilinan J."/>
            <person name="Park H.-J."/>
            <person name="Ramirez L."/>
            <person name="Alfaro M."/>
            <person name="Sun H."/>
            <person name="Tritt A."/>
            <person name="Yoshinaga Y."/>
            <person name="Zwiers L.-H."/>
            <person name="Turgeon B."/>
            <person name="Goodwin S."/>
            <person name="Spatafora J."/>
            <person name="Crous P."/>
            <person name="Grigoriev I."/>
        </authorList>
    </citation>
    <scope>NUCLEOTIDE SEQUENCE</scope>
    <source>
        <strain evidence="17">CBS 109.77</strain>
    </source>
</reference>
<dbReference type="Pfam" id="PF03443">
    <property type="entry name" value="AA9"/>
    <property type="match status" value="1"/>
</dbReference>
<keyword evidence="7" id="KW-0560">Oxidoreductase</keyword>
<evidence type="ECO:0000256" key="9">
    <source>
        <dbReference type="ARBA" id="ARBA00023033"/>
    </source>
</evidence>
<evidence type="ECO:0000256" key="6">
    <source>
        <dbReference type="ARBA" id="ARBA00023001"/>
    </source>
</evidence>
<evidence type="ECO:0000256" key="4">
    <source>
        <dbReference type="ARBA" id="ARBA00022723"/>
    </source>
</evidence>
<comment type="catalytic activity">
    <reaction evidence="14">
        <text>[(1-&gt;4)-beta-D-glucosyl]n+m + reduced acceptor + O2 = 4-dehydro-beta-D-glucosyl-[(1-&gt;4)-beta-D-glucosyl]n-1 + [(1-&gt;4)-beta-D-glucosyl]m + acceptor + H2O.</text>
        <dbReference type="EC" id="1.14.99.56"/>
    </reaction>
</comment>
<organism evidence="17 18">
    <name type="scientific">Melanomma pulvis-pyrius CBS 109.77</name>
    <dbReference type="NCBI Taxonomy" id="1314802"/>
    <lineage>
        <taxon>Eukaryota</taxon>
        <taxon>Fungi</taxon>
        <taxon>Dikarya</taxon>
        <taxon>Ascomycota</taxon>
        <taxon>Pezizomycotina</taxon>
        <taxon>Dothideomycetes</taxon>
        <taxon>Pleosporomycetidae</taxon>
        <taxon>Pleosporales</taxon>
        <taxon>Melanommataceae</taxon>
        <taxon>Melanomma</taxon>
    </lineage>
</organism>
<dbReference type="GO" id="GO:0046872">
    <property type="term" value="F:metal ion binding"/>
    <property type="evidence" value="ECO:0007669"/>
    <property type="project" value="UniProtKB-KW"/>
</dbReference>
<sequence>LTTLLTASARLPSTLAHWNYDRLIHNGKIVGDYYSYIRQTTNANSPITDITSLDMRCNAGGASGKKTQTYTIKAGDEIGFTVNNVFGHPGPQQVYISKAPAAVSDYDGSGSWTKIYSLTTKAITDQGLQWAGDGMTSFRFTIPSSVPAGEYLVRAEGLALHGAGEKGGAQWYMGCAQIKITGSGTGVLSPSVKIPGLYKADEPGILINIYYPTPTSYKVPGPALWPAGTQE</sequence>
<dbReference type="InterPro" id="IPR005103">
    <property type="entry name" value="AA9_LPMO"/>
</dbReference>
<evidence type="ECO:0000256" key="15">
    <source>
        <dbReference type="ARBA" id="ARBA00047174"/>
    </source>
</evidence>
<dbReference type="GO" id="GO:0030245">
    <property type="term" value="P:cellulose catabolic process"/>
    <property type="evidence" value="ECO:0007669"/>
    <property type="project" value="UniProtKB-KW"/>
</dbReference>
<evidence type="ECO:0000256" key="13">
    <source>
        <dbReference type="ARBA" id="ARBA00044502"/>
    </source>
</evidence>
<comment type="subcellular location">
    <subcellularLocation>
        <location evidence="2">Secreted</location>
    </subcellularLocation>
</comment>
<dbReference type="GO" id="GO:0005576">
    <property type="term" value="C:extracellular region"/>
    <property type="evidence" value="ECO:0007669"/>
    <property type="project" value="UniProtKB-SubCell"/>
</dbReference>